<evidence type="ECO:0000256" key="17">
    <source>
        <dbReference type="ARBA" id="ARBA00030571"/>
    </source>
</evidence>
<evidence type="ECO:0000256" key="7">
    <source>
        <dbReference type="ARBA" id="ARBA00007490"/>
    </source>
</evidence>
<keyword evidence="13 20" id="KW-0418">Kinase</keyword>
<feature type="binding site" evidence="19">
    <location>
        <begin position="51"/>
        <end position="54"/>
    </location>
    <ligand>
        <name>GTP</name>
        <dbReference type="ChEBI" id="CHEBI:37565"/>
    </ligand>
</feature>
<dbReference type="InterPro" id="IPR027417">
    <property type="entry name" value="P-loop_NTPase"/>
</dbReference>
<comment type="catalytic activity">
    <reaction evidence="1">
        <text>adenosylcob(III)inamide + ATP = adenosylcob(III)inamide phosphate + ADP + H(+)</text>
        <dbReference type="Rhea" id="RHEA:15769"/>
        <dbReference type="ChEBI" id="CHEBI:2480"/>
        <dbReference type="ChEBI" id="CHEBI:15378"/>
        <dbReference type="ChEBI" id="CHEBI:30616"/>
        <dbReference type="ChEBI" id="CHEBI:58502"/>
        <dbReference type="ChEBI" id="CHEBI:456216"/>
        <dbReference type="EC" id="2.7.1.156"/>
    </reaction>
</comment>
<dbReference type="UniPathway" id="UPA00148">
    <property type="reaction ID" value="UER00236"/>
</dbReference>
<keyword evidence="14" id="KW-0067">ATP-binding</keyword>
<comment type="pathway">
    <text evidence="5">Cofactor biosynthesis; adenosylcobalamin biosynthesis; adenosylcobalamin from cob(II)yrinate a,c-diamide: step 6/7.</text>
</comment>
<comment type="catalytic activity">
    <reaction evidence="2">
        <text>adenosylcob(III)inamide phosphate + GTP + H(+) = adenosylcob(III)inamide-GDP + diphosphate</text>
        <dbReference type="Rhea" id="RHEA:22712"/>
        <dbReference type="ChEBI" id="CHEBI:15378"/>
        <dbReference type="ChEBI" id="CHEBI:33019"/>
        <dbReference type="ChEBI" id="CHEBI:37565"/>
        <dbReference type="ChEBI" id="CHEBI:58502"/>
        <dbReference type="ChEBI" id="CHEBI:60487"/>
        <dbReference type="EC" id="2.7.7.62"/>
    </reaction>
</comment>
<evidence type="ECO:0000256" key="6">
    <source>
        <dbReference type="ARBA" id="ARBA00005159"/>
    </source>
</evidence>
<comment type="catalytic activity">
    <reaction evidence="3">
        <text>adenosylcob(III)inamide + GTP = adenosylcob(III)inamide phosphate + GDP + H(+)</text>
        <dbReference type="Rhea" id="RHEA:15765"/>
        <dbReference type="ChEBI" id="CHEBI:2480"/>
        <dbReference type="ChEBI" id="CHEBI:15378"/>
        <dbReference type="ChEBI" id="CHEBI:37565"/>
        <dbReference type="ChEBI" id="CHEBI:58189"/>
        <dbReference type="ChEBI" id="CHEBI:58502"/>
        <dbReference type="EC" id="2.7.1.156"/>
    </reaction>
</comment>
<dbReference type="GO" id="GO:0043752">
    <property type="term" value="F:adenosylcobinamide kinase activity"/>
    <property type="evidence" value="ECO:0007669"/>
    <property type="project" value="UniProtKB-EC"/>
</dbReference>
<feature type="binding site" evidence="19">
    <location>
        <position position="63"/>
    </location>
    <ligand>
        <name>GTP</name>
        <dbReference type="ChEBI" id="CHEBI:37565"/>
    </ligand>
</feature>
<dbReference type="GO" id="GO:0005525">
    <property type="term" value="F:GTP binding"/>
    <property type="evidence" value="ECO:0007669"/>
    <property type="project" value="UniProtKB-KW"/>
</dbReference>
<comment type="similarity">
    <text evidence="7">Belongs to the CobU/CobP family.</text>
</comment>
<dbReference type="InterPro" id="IPR003203">
    <property type="entry name" value="CobU/CobP"/>
</dbReference>
<dbReference type="AlphaFoldDB" id="A0A1F6CJR7"/>
<organism evidence="20 21">
    <name type="scientific">Handelsmanbacteria sp. (strain RIFCSPLOWO2_12_FULL_64_10)</name>
    <dbReference type="NCBI Taxonomy" id="1817868"/>
    <lineage>
        <taxon>Bacteria</taxon>
        <taxon>Candidatus Handelsmaniibacteriota</taxon>
    </lineage>
</organism>
<dbReference type="NCBIfam" id="NF004469">
    <property type="entry name" value="PRK05800.1"/>
    <property type="match status" value="1"/>
</dbReference>
<gene>
    <name evidence="20" type="ORF">A3F84_26780</name>
</gene>
<keyword evidence="15 19" id="KW-0342">GTP-binding</keyword>
<dbReference type="EC" id="2.7.1.156" evidence="8"/>
<evidence type="ECO:0000256" key="18">
    <source>
        <dbReference type="PIRSR" id="PIRSR006135-1"/>
    </source>
</evidence>
<comment type="pathway">
    <text evidence="6">Cofactor biosynthesis; adenosylcobalamin biosynthesis; adenosylcobalamin from cob(II)yrinate a,c-diamide: step 5/7.</text>
</comment>
<dbReference type="EC" id="2.7.7.62" evidence="9"/>
<dbReference type="GO" id="GO:0005524">
    <property type="term" value="F:ATP binding"/>
    <property type="evidence" value="ECO:0007669"/>
    <property type="project" value="UniProtKB-KW"/>
</dbReference>
<sequence>MARIVLVTGGCRSGKSAHAQKMAEGLPGRRAFVATCPPVDDEMRARIRRHREARERSEWHTIEEEIDLPGVVRGAQGFDVLLIDCLTLWVNNLMYEAERAGRQVEEAEVERRCRDLLSACAERPGTVIFVTNEVGMGIVPDNPASRRFRDLIGRCNQVVGAAADEVTLLVCGIPVKVK</sequence>
<dbReference type="Gene3D" id="3.40.50.300">
    <property type="entry name" value="P-loop containing nucleotide triphosphate hydrolases"/>
    <property type="match status" value="1"/>
</dbReference>
<keyword evidence="11 20" id="KW-0808">Transferase</keyword>
<keyword evidence="10" id="KW-0169">Cobalamin biosynthesis</keyword>
<accession>A0A1F6CJR7</accession>
<dbReference type="GO" id="GO:0008820">
    <property type="term" value="F:cobinamide phosphate guanylyltransferase activity"/>
    <property type="evidence" value="ECO:0007669"/>
    <property type="project" value="UniProtKB-EC"/>
</dbReference>
<dbReference type="EMBL" id="MFKF01000239">
    <property type="protein sequence ID" value="OGG49122.1"/>
    <property type="molecule type" value="Genomic_DNA"/>
</dbReference>
<comment type="function">
    <text evidence="4">Catalyzes ATP-dependent phosphorylation of adenosylcobinamide and addition of GMP to adenosylcobinamide phosphate.</text>
</comment>
<evidence type="ECO:0000256" key="13">
    <source>
        <dbReference type="ARBA" id="ARBA00022777"/>
    </source>
</evidence>
<evidence type="ECO:0000256" key="10">
    <source>
        <dbReference type="ARBA" id="ARBA00022573"/>
    </source>
</evidence>
<dbReference type="PANTHER" id="PTHR34848">
    <property type="match status" value="1"/>
</dbReference>
<keyword evidence="20" id="KW-0548">Nucleotidyltransferase</keyword>
<evidence type="ECO:0000256" key="1">
    <source>
        <dbReference type="ARBA" id="ARBA00000312"/>
    </source>
</evidence>
<evidence type="ECO:0000256" key="12">
    <source>
        <dbReference type="ARBA" id="ARBA00022741"/>
    </source>
</evidence>
<evidence type="ECO:0000256" key="15">
    <source>
        <dbReference type="ARBA" id="ARBA00023134"/>
    </source>
</evidence>
<comment type="caution">
    <text evidence="20">The sequence shown here is derived from an EMBL/GenBank/DDBJ whole genome shotgun (WGS) entry which is preliminary data.</text>
</comment>
<evidence type="ECO:0000256" key="14">
    <source>
        <dbReference type="ARBA" id="ARBA00022840"/>
    </source>
</evidence>
<evidence type="ECO:0000256" key="3">
    <source>
        <dbReference type="ARBA" id="ARBA00001522"/>
    </source>
</evidence>
<dbReference type="Proteomes" id="UP000178606">
    <property type="component" value="Unassembled WGS sequence"/>
</dbReference>
<keyword evidence="12 19" id="KW-0547">Nucleotide-binding</keyword>
<evidence type="ECO:0000313" key="21">
    <source>
        <dbReference type="Proteomes" id="UP000178606"/>
    </source>
</evidence>
<evidence type="ECO:0000256" key="9">
    <source>
        <dbReference type="ARBA" id="ARBA00012523"/>
    </source>
</evidence>
<name>A0A1F6CJR7_HANXR</name>
<dbReference type="Pfam" id="PF02283">
    <property type="entry name" value="CobU"/>
    <property type="match status" value="1"/>
</dbReference>
<evidence type="ECO:0000256" key="11">
    <source>
        <dbReference type="ARBA" id="ARBA00022679"/>
    </source>
</evidence>
<evidence type="ECO:0000313" key="20">
    <source>
        <dbReference type="EMBL" id="OGG49122.1"/>
    </source>
</evidence>
<dbReference type="SUPFAM" id="SSF52540">
    <property type="entry name" value="P-loop containing nucleoside triphosphate hydrolases"/>
    <property type="match status" value="1"/>
</dbReference>
<evidence type="ECO:0000256" key="2">
    <source>
        <dbReference type="ARBA" id="ARBA00000711"/>
    </source>
</evidence>
<dbReference type="PIRSF" id="PIRSF006135">
    <property type="entry name" value="CobU"/>
    <property type="match status" value="1"/>
</dbReference>
<dbReference type="CDD" id="cd00544">
    <property type="entry name" value="CobU"/>
    <property type="match status" value="1"/>
</dbReference>
<feature type="binding site" evidence="19">
    <location>
        <begin position="9"/>
        <end position="16"/>
    </location>
    <ligand>
        <name>GTP</name>
        <dbReference type="ChEBI" id="CHEBI:37565"/>
    </ligand>
</feature>
<feature type="active site" description="GMP-histidine intermediate" evidence="18">
    <location>
        <position position="50"/>
    </location>
</feature>
<evidence type="ECO:0000256" key="8">
    <source>
        <dbReference type="ARBA" id="ARBA00012016"/>
    </source>
</evidence>
<protein>
    <recommendedName>
        <fullName evidence="16">Adenosylcobinamide kinase</fullName>
        <ecNumber evidence="8">2.7.1.156</ecNumber>
        <ecNumber evidence="9">2.7.7.62</ecNumber>
    </recommendedName>
    <alternativeName>
        <fullName evidence="17">Adenosylcobinamide-phosphate guanylyltransferase</fullName>
    </alternativeName>
</protein>
<evidence type="ECO:0000256" key="4">
    <source>
        <dbReference type="ARBA" id="ARBA00003889"/>
    </source>
</evidence>
<dbReference type="GO" id="GO:0009236">
    <property type="term" value="P:cobalamin biosynthetic process"/>
    <property type="evidence" value="ECO:0007669"/>
    <property type="project" value="UniProtKB-UniPathway"/>
</dbReference>
<proteinExistence type="inferred from homology"/>
<evidence type="ECO:0000256" key="5">
    <source>
        <dbReference type="ARBA" id="ARBA00004692"/>
    </source>
</evidence>
<reference evidence="20 21" key="1">
    <citation type="journal article" date="2016" name="Nat. Commun.">
        <title>Thousands of microbial genomes shed light on interconnected biogeochemical processes in an aquifer system.</title>
        <authorList>
            <person name="Anantharaman K."/>
            <person name="Brown C.T."/>
            <person name="Hug L.A."/>
            <person name="Sharon I."/>
            <person name="Castelle C.J."/>
            <person name="Probst A.J."/>
            <person name="Thomas B.C."/>
            <person name="Singh A."/>
            <person name="Wilkins M.J."/>
            <person name="Karaoz U."/>
            <person name="Brodie E.L."/>
            <person name="Williams K.H."/>
            <person name="Hubbard S.S."/>
            <person name="Banfield J.F."/>
        </authorList>
    </citation>
    <scope>NUCLEOTIDE SEQUENCE [LARGE SCALE GENOMIC DNA]</scope>
    <source>
        <strain evidence="21">RIFCSPLOWO2_12_FULL_64_10</strain>
    </source>
</reference>
<feature type="binding site" evidence="19">
    <location>
        <position position="84"/>
    </location>
    <ligand>
        <name>GTP</name>
        <dbReference type="ChEBI" id="CHEBI:37565"/>
    </ligand>
</feature>
<evidence type="ECO:0000256" key="16">
    <source>
        <dbReference type="ARBA" id="ARBA00029570"/>
    </source>
</evidence>
<dbReference type="PANTHER" id="PTHR34848:SF1">
    <property type="entry name" value="BIFUNCTIONAL ADENOSYLCOBALAMIN BIOSYNTHESIS PROTEIN COBU"/>
    <property type="match status" value="1"/>
</dbReference>
<evidence type="ECO:0000256" key="19">
    <source>
        <dbReference type="PIRSR" id="PIRSR006135-2"/>
    </source>
</evidence>